<proteinExistence type="predicted"/>
<name>A0A091B306_9GAMM</name>
<gene>
    <name evidence="2" type="ORF">N787_11755</name>
</gene>
<keyword evidence="1" id="KW-1133">Transmembrane helix</keyword>
<evidence type="ECO:0008006" key="4">
    <source>
        <dbReference type="Google" id="ProtNLM"/>
    </source>
</evidence>
<protein>
    <recommendedName>
        <fullName evidence="4">Peptidase M50 domain-containing protein</fullName>
    </recommendedName>
</protein>
<dbReference type="RefSeq" id="WP_034212457.1">
    <property type="nucleotide sequence ID" value="NZ_AVCK01000020.1"/>
</dbReference>
<feature type="transmembrane region" description="Helical" evidence="1">
    <location>
        <begin position="156"/>
        <end position="177"/>
    </location>
</feature>
<dbReference type="eggNOG" id="ENOG5033GWT">
    <property type="taxonomic scope" value="Bacteria"/>
</dbReference>
<dbReference type="OrthoDB" id="1160343at2"/>
<keyword evidence="1" id="KW-0812">Transmembrane</keyword>
<feature type="transmembrane region" description="Helical" evidence="1">
    <location>
        <begin position="122"/>
        <end position="144"/>
    </location>
</feature>
<dbReference type="STRING" id="1384056.N787_11755"/>
<feature type="transmembrane region" description="Helical" evidence="1">
    <location>
        <begin position="90"/>
        <end position="110"/>
    </location>
</feature>
<feature type="transmembrane region" description="Helical" evidence="1">
    <location>
        <begin position="60"/>
        <end position="83"/>
    </location>
</feature>
<sequence>MPRSKAVFPARFYALLFLVGIASFVVHEFAHWLMGALLGYEMVATLNSVTPVGPVTPRDLALIAGAGPLLTLGQGLLGFWLVGRSRSHPGFALLYIAVFMRLVAAGVSVFNPNDEAKLSQLLGLGTWTLPVLVVGGLLALVVVASRRLQLKLRDQLLCYVVASVAVTLVVGVDMAVWPKG</sequence>
<feature type="transmembrane region" description="Helical" evidence="1">
    <location>
        <begin position="12"/>
        <end position="40"/>
    </location>
</feature>
<dbReference type="EMBL" id="AVCK01000020">
    <property type="protein sequence ID" value="KFN46081.1"/>
    <property type="molecule type" value="Genomic_DNA"/>
</dbReference>
<keyword evidence="1" id="KW-0472">Membrane</keyword>
<keyword evidence="3" id="KW-1185">Reference proteome</keyword>
<accession>A0A091B306</accession>
<evidence type="ECO:0000313" key="3">
    <source>
        <dbReference type="Proteomes" id="UP000029393"/>
    </source>
</evidence>
<reference evidence="2 3" key="1">
    <citation type="submission" date="2013-09" db="EMBL/GenBank/DDBJ databases">
        <title>Genome sequencing of Arenimonas metalli.</title>
        <authorList>
            <person name="Chen F."/>
            <person name="Wang G."/>
        </authorList>
    </citation>
    <scope>NUCLEOTIDE SEQUENCE [LARGE SCALE GENOMIC DNA]</scope>
    <source>
        <strain evidence="2 3">CF5-1</strain>
    </source>
</reference>
<dbReference type="AlphaFoldDB" id="A0A091B306"/>
<dbReference type="PATRIC" id="fig|1384056.3.peg.1563"/>
<comment type="caution">
    <text evidence="2">The sequence shown here is derived from an EMBL/GenBank/DDBJ whole genome shotgun (WGS) entry which is preliminary data.</text>
</comment>
<dbReference type="Proteomes" id="UP000029393">
    <property type="component" value="Unassembled WGS sequence"/>
</dbReference>
<organism evidence="2 3">
    <name type="scientific">Arenimonas metalli CF5-1</name>
    <dbReference type="NCBI Taxonomy" id="1384056"/>
    <lineage>
        <taxon>Bacteria</taxon>
        <taxon>Pseudomonadati</taxon>
        <taxon>Pseudomonadota</taxon>
        <taxon>Gammaproteobacteria</taxon>
        <taxon>Lysobacterales</taxon>
        <taxon>Lysobacteraceae</taxon>
        <taxon>Arenimonas</taxon>
    </lineage>
</organism>
<evidence type="ECO:0000313" key="2">
    <source>
        <dbReference type="EMBL" id="KFN46081.1"/>
    </source>
</evidence>
<evidence type="ECO:0000256" key="1">
    <source>
        <dbReference type="SAM" id="Phobius"/>
    </source>
</evidence>